<gene>
    <name evidence="2" type="ORF">IQ260_05325</name>
</gene>
<name>A0A928WZ51_LEPEC</name>
<comment type="caution">
    <text evidence="2">The sequence shown here is derived from an EMBL/GenBank/DDBJ whole genome shotgun (WGS) entry which is preliminary data.</text>
</comment>
<dbReference type="SUPFAM" id="SSF46894">
    <property type="entry name" value="C-terminal effector domain of the bipartite response regulators"/>
    <property type="match status" value="1"/>
</dbReference>
<dbReference type="GO" id="GO:0006355">
    <property type="term" value="P:regulation of DNA-templated transcription"/>
    <property type="evidence" value="ECO:0007669"/>
    <property type="project" value="InterPro"/>
</dbReference>
<dbReference type="GO" id="GO:0003677">
    <property type="term" value="F:DNA binding"/>
    <property type="evidence" value="ECO:0007669"/>
    <property type="project" value="InterPro"/>
</dbReference>
<evidence type="ECO:0000259" key="1">
    <source>
        <dbReference type="PROSITE" id="PS00622"/>
    </source>
</evidence>
<dbReference type="SMART" id="SM00421">
    <property type="entry name" value="HTH_LUXR"/>
    <property type="match status" value="1"/>
</dbReference>
<dbReference type="PROSITE" id="PS00622">
    <property type="entry name" value="HTH_LUXR_1"/>
    <property type="match status" value="1"/>
</dbReference>
<evidence type="ECO:0000313" key="3">
    <source>
        <dbReference type="Proteomes" id="UP000615026"/>
    </source>
</evidence>
<accession>A0A928WZ51</accession>
<dbReference type="InterPro" id="IPR036388">
    <property type="entry name" value="WH-like_DNA-bd_sf"/>
</dbReference>
<evidence type="ECO:0000313" key="2">
    <source>
        <dbReference type="EMBL" id="MBE9066069.1"/>
    </source>
</evidence>
<protein>
    <submittedName>
        <fullName evidence="2">Helix-turn-helix transcriptional regulator</fullName>
    </submittedName>
</protein>
<dbReference type="Proteomes" id="UP000615026">
    <property type="component" value="Unassembled WGS sequence"/>
</dbReference>
<dbReference type="CDD" id="cd06170">
    <property type="entry name" value="LuxR_C_like"/>
    <property type="match status" value="1"/>
</dbReference>
<proteinExistence type="predicted"/>
<dbReference type="RefSeq" id="WP_193991544.1">
    <property type="nucleotide sequence ID" value="NZ_JADEXP010000027.1"/>
</dbReference>
<feature type="domain" description="HTH luxR-type" evidence="1">
    <location>
        <begin position="167"/>
        <end position="194"/>
    </location>
</feature>
<dbReference type="AlphaFoldDB" id="A0A928WZ51"/>
<dbReference type="InterPro" id="IPR016032">
    <property type="entry name" value="Sig_transdc_resp-reg_C-effctor"/>
</dbReference>
<dbReference type="Pfam" id="PF00196">
    <property type="entry name" value="GerE"/>
    <property type="match status" value="1"/>
</dbReference>
<dbReference type="EMBL" id="JADEXP010000027">
    <property type="protein sequence ID" value="MBE9066069.1"/>
    <property type="molecule type" value="Genomic_DNA"/>
</dbReference>
<organism evidence="2 3">
    <name type="scientific">Leptolyngbya cf. ectocarpi LEGE 11479</name>
    <dbReference type="NCBI Taxonomy" id="1828722"/>
    <lineage>
        <taxon>Bacteria</taxon>
        <taxon>Bacillati</taxon>
        <taxon>Cyanobacteriota</taxon>
        <taxon>Cyanophyceae</taxon>
        <taxon>Leptolyngbyales</taxon>
        <taxon>Leptolyngbyaceae</taxon>
        <taxon>Leptolyngbya group</taxon>
        <taxon>Leptolyngbya</taxon>
    </lineage>
</organism>
<dbReference type="PRINTS" id="PR00038">
    <property type="entry name" value="HTHLUXR"/>
</dbReference>
<dbReference type="Gene3D" id="1.10.10.10">
    <property type="entry name" value="Winged helix-like DNA-binding domain superfamily/Winged helix DNA-binding domain"/>
    <property type="match status" value="1"/>
</dbReference>
<reference evidence="2" key="1">
    <citation type="submission" date="2020-10" db="EMBL/GenBank/DDBJ databases">
        <authorList>
            <person name="Castelo-Branco R."/>
            <person name="Eusebio N."/>
            <person name="Adriana R."/>
            <person name="Vieira A."/>
            <person name="Brugerolle De Fraissinette N."/>
            <person name="Rezende De Castro R."/>
            <person name="Schneider M.P."/>
            <person name="Vasconcelos V."/>
            <person name="Leao P.N."/>
        </authorList>
    </citation>
    <scope>NUCLEOTIDE SEQUENCE</scope>
    <source>
        <strain evidence="2">LEGE 11479</strain>
    </source>
</reference>
<keyword evidence="3" id="KW-1185">Reference proteome</keyword>
<dbReference type="InterPro" id="IPR000792">
    <property type="entry name" value="Tscrpt_reg_LuxR_C"/>
</dbReference>
<sequence length="212" mass="24501">MAVSPISTSLRVVSSQASKQGTLQKSVTQFAVDLIQEFINGILVFTDQQQLIYVSDSAHKVLNRLQPDSPSRNQIPEEILHICQSVIQSRHRFPRQSWLTEFDILTQDATILRIHSQWLKLEQLDNPCLVLMIEDRQQAIKNILLEEANQYDLTPREKEVWLLHRNDLTYKQIAVELGITPNTVKKHMKSIHAKQKQSTYFCDPEDSITQLN</sequence>